<keyword evidence="11" id="KW-1185">Reference proteome</keyword>
<dbReference type="NCBIfam" id="TIGR00595">
    <property type="entry name" value="priA"/>
    <property type="match status" value="1"/>
</dbReference>
<keyword evidence="4" id="KW-0547">Nucleotide-binding</keyword>
<dbReference type="GO" id="GO:1990077">
    <property type="term" value="C:primosome complex"/>
    <property type="evidence" value="ECO:0007669"/>
    <property type="project" value="UniProtKB-KW"/>
</dbReference>
<dbReference type="OrthoDB" id="9759544at2"/>
<evidence type="ECO:0000313" key="11">
    <source>
        <dbReference type="Proteomes" id="UP000033220"/>
    </source>
</evidence>
<dbReference type="GO" id="GO:0046872">
    <property type="term" value="F:metal ion binding"/>
    <property type="evidence" value="ECO:0007669"/>
    <property type="project" value="UniProtKB-KW"/>
</dbReference>
<evidence type="ECO:0000259" key="8">
    <source>
        <dbReference type="Pfam" id="PF18074"/>
    </source>
</evidence>
<dbReference type="Pfam" id="PF18319">
    <property type="entry name" value="Zn_ribbon_PriA"/>
    <property type="match status" value="1"/>
</dbReference>
<dbReference type="HOGENOM" id="CLU_013353_0_0_5"/>
<dbReference type="KEGG" id="rpm:RSPPHO_01465"/>
<reference evidence="10 11" key="1">
    <citation type="submission" date="2012-02" db="EMBL/GenBank/DDBJ databases">
        <title>Shotgun genome sequence of Phaeospirillum photometricum DSM 122.</title>
        <authorList>
            <person name="Duquesne K."/>
            <person name="Sturgis J."/>
        </authorList>
    </citation>
    <scope>NUCLEOTIDE SEQUENCE [LARGE SCALE GENOMIC DNA]</scope>
    <source>
        <strain evidence="11">DSM122</strain>
    </source>
</reference>
<sequence length="355" mass="38233">MPEIRLVDLRRNPPQKWTPAVEGAQRETAWLSPPLVSAVRDTLAAGEQVLLYLNRRGYAPLTLCRHCGHRLACPRCTAWLVEHREAGRLRCHHCGFQRPLPPTCPACGAEDALVACGPGVERVAIEARHRFPEARLLLAASDTITTPAEAARLAQQIGDNEVNLIVGTQIMAKGHHFPLLTLVGVVDGDLGLGGGDPRAAERTHQMLHQVAGRAGRAERPGRVLLQTTDPEHPVMVALASGDAALFLEAESREREDLGMPPFGRLVALIVSGEDPGEVRAVAAALGRAAPTARGVSILGPVPAPLALLRGRHRHRLLLKAPRDVRVQPLVASWLASVSMSSRVKVQVDVDPVSFL</sequence>
<evidence type="ECO:0000256" key="7">
    <source>
        <dbReference type="ARBA" id="ARBA00023125"/>
    </source>
</evidence>
<dbReference type="EMBL" id="HE663493">
    <property type="protein sequence ID" value="CCG08091.1"/>
    <property type="molecule type" value="Genomic_DNA"/>
</dbReference>
<dbReference type="Pfam" id="PF18074">
    <property type="entry name" value="PriA_C"/>
    <property type="match status" value="1"/>
</dbReference>
<dbReference type="Proteomes" id="UP000033220">
    <property type="component" value="Chromosome DSM 122"/>
</dbReference>
<dbReference type="GO" id="GO:0043138">
    <property type="term" value="F:3'-5' DNA helicase activity"/>
    <property type="evidence" value="ECO:0007669"/>
    <property type="project" value="TreeGrafter"/>
</dbReference>
<name>H6SJC6_PARPM</name>
<evidence type="ECO:0000256" key="6">
    <source>
        <dbReference type="ARBA" id="ARBA00022840"/>
    </source>
</evidence>
<dbReference type="PATRIC" id="fig|1150469.3.peg.1647"/>
<dbReference type="GO" id="GO:0006302">
    <property type="term" value="P:double-strand break repair"/>
    <property type="evidence" value="ECO:0007669"/>
    <property type="project" value="InterPro"/>
</dbReference>
<dbReference type="STRING" id="1150469.RSPPHO_01465"/>
<evidence type="ECO:0000256" key="1">
    <source>
        <dbReference type="ARBA" id="ARBA00022515"/>
    </source>
</evidence>
<evidence type="ECO:0000256" key="5">
    <source>
        <dbReference type="ARBA" id="ARBA00022833"/>
    </source>
</evidence>
<dbReference type="SUPFAM" id="SSF52540">
    <property type="entry name" value="P-loop containing nucleoside triphosphate hydrolases"/>
    <property type="match status" value="1"/>
</dbReference>
<accession>H6SJC6</accession>
<dbReference type="PANTHER" id="PTHR30580">
    <property type="entry name" value="PRIMOSOMAL PROTEIN N"/>
    <property type="match status" value="1"/>
</dbReference>
<dbReference type="InterPro" id="IPR027417">
    <property type="entry name" value="P-loop_NTPase"/>
</dbReference>
<dbReference type="InterPro" id="IPR005259">
    <property type="entry name" value="PriA"/>
</dbReference>
<keyword evidence="7" id="KW-0238">DNA-binding</keyword>
<keyword evidence="1" id="KW-0639">Primosome</keyword>
<protein>
    <submittedName>
        <fullName evidence="10">Primosomal protein n</fullName>
    </submittedName>
</protein>
<dbReference type="PANTHER" id="PTHR30580:SF0">
    <property type="entry name" value="PRIMOSOMAL PROTEIN N"/>
    <property type="match status" value="1"/>
</dbReference>
<feature type="domain" description="Primosomal protein N C-terminal" evidence="8">
    <location>
        <begin position="261"/>
        <end position="351"/>
    </location>
</feature>
<dbReference type="Gene3D" id="3.40.50.300">
    <property type="entry name" value="P-loop containing nucleotide triphosphate hydrolases"/>
    <property type="match status" value="1"/>
</dbReference>
<evidence type="ECO:0000313" key="10">
    <source>
        <dbReference type="EMBL" id="CCG08091.1"/>
    </source>
</evidence>
<keyword evidence="5" id="KW-0862">Zinc</keyword>
<keyword evidence="6" id="KW-0067">ATP-binding</keyword>
<dbReference type="InterPro" id="IPR041236">
    <property type="entry name" value="PriA_C"/>
</dbReference>
<evidence type="ECO:0000256" key="4">
    <source>
        <dbReference type="ARBA" id="ARBA00022741"/>
    </source>
</evidence>
<dbReference type="InterPro" id="IPR040498">
    <property type="entry name" value="PriA_CRR"/>
</dbReference>
<evidence type="ECO:0000256" key="2">
    <source>
        <dbReference type="ARBA" id="ARBA00022705"/>
    </source>
</evidence>
<keyword evidence="2" id="KW-0235">DNA replication</keyword>
<organism evidence="10 11">
    <name type="scientific">Pararhodospirillum photometricum DSM 122</name>
    <dbReference type="NCBI Taxonomy" id="1150469"/>
    <lineage>
        <taxon>Bacteria</taxon>
        <taxon>Pseudomonadati</taxon>
        <taxon>Pseudomonadota</taxon>
        <taxon>Alphaproteobacteria</taxon>
        <taxon>Rhodospirillales</taxon>
        <taxon>Rhodospirillaceae</taxon>
        <taxon>Pararhodospirillum</taxon>
    </lineage>
</organism>
<gene>
    <name evidence="10" type="ORF">RSPPHO_01465</name>
</gene>
<proteinExistence type="predicted"/>
<dbReference type="eggNOG" id="COG1198">
    <property type="taxonomic scope" value="Bacteria"/>
</dbReference>
<evidence type="ECO:0000256" key="3">
    <source>
        <dbReference type="ARBA" id="ARBA00022723"/>
    </source>
</evidence>
<keyword evidence="3" id="KW-0479">Metal-binding</keyword>
<evidence type="ECO:0000259" key="9">
    <source>
        <dbReference type="Pfam" id="PF18319"/>
    </source>
</evidence>
<dbReference type="AlphaFoldDB" id="H6SJC6"/>
<dbReference type="GO" id="GO:0003677">
    <property type="term" value="F:DNA binding"/>
    <property type="evidence" value="ECO:0007669"/>
    <property type="project" value="UniProtKB-KW"/>
</dbReference>
<dbReference type="GO" id="GO:0006310">
    <property type="term" value="P:DNA recombination"/>
    <property type="evidence" value="ECO:0007669"/>
    <property type="project" value="InterPro"/>
</dbReference>
<dbReference type="GO" id="GO:0006269">
    <property type="term" value="P:DNA replication, synthesis of primer"/>
    <property type="evidence" value="ECO:0007669"/>
    <property type="project" value="UniProtKB-KW"/>
</dbReference>
<feature type="domain" description="PriA DNA helicase Cys-rich region (CRR)" evidence="9">
    <location>
        <begin position="73"/>
        <end position="99"/>
    </location>
</feature>
<dbReference type="GO" id="GO:0005524">
    <property type="term" value="F:ATP binding"/>
    <property type="evidence" value="ECO:0007669"/>
    <property type="project" value="UniProtKB-KW"/>
</dbReference>
<dbReference type="GO" id="GO:0006270">
    <property type="term" value="P:DNA replication initiation"/>
    <property type="evidence" value="ECO:0007669"/>
    <property type="project" value="TreeGrafter"/>
</dbReference>